<dbReference type="PANTHER" id="PTHR44757">
    <property type="entry name" value="DIGUANYLATE CYCLASE DGCP"/>
    <property type="match status" value="1"/>
</dbReference>
<proteinExistence type="predicted"/>
<dbReference type="AlphaFoldDB" id="A0A1G5NF43"/>
<dbReference type="CDD" id="cd01949">
    <property type="entry name" value="GGDEF"/>
    <property type="match status" value="1"/>
</dbReference>
<dbReference type="Pfam" id="PF00990">
    <property type="entry name" value="GGDEF"/>
    <property type="match status" value="1"/>
</dbReference>
<dbReference type="PROSITE" id="PS50883">
    <property type="entry name" value="EAL"/>
    <property type="match status" value="1"/>
</dbReference>
<dbReference type="InterPro" id="IPR043128">
    <property type="entry name" value="Rev_trsase/Diguanyl_cyclase"/>
</dbReference>
<dbReference type="STRING" id="1120955.SAMN03080610_01917"/>
<dbReference type="SMART" id="SM00052">
    <property type="entry name" value="EAL"/>
    <property type="match status" value="1"/>
</dbReference>
<accession>A0A1G5NF43</accession>
<feature type="region of interest" description="Disordered" evidence="1">
    <location>
        <begin position="630"/>
        <end position="655"/>
    </location>
</feature>
<evidence type="ECO:0000259" key="3">
    <source>
        <dbReference type="PROSITE" id="PS50883"/>
    </source>
</evidence>
<evidence type="ECO:0000256" key="2">
    <source>
        <dbReference type="SAM" id="Phobius"/>
    </source>
</evidence>
<sequence length="655" mass="70479">MSSGRGFLPGSVLLILPVVAIAAAIWVGSDTIERGLQLNAATTSSAWAKYMTASIADLEEIAAGAEPSPETLATLQEMREAAGVFRVKLFGPNGRLRMILDDHELSAADKASLAQHNPEAAAAAEEGAIRIEVAHGTPPERPAYYSEAYVPLRQDGKTIAIAEIYVDQTEEFEAIETTVARSAILLSIIILIASGVPVFGFVQRYNAKRRADARAAYAAEHDGLTGLLNRSGFIALKRELLAKAKPVVVVSLGIDRFGAVNAAFGPERSDYILLEAAERLKSLAEPEAIVGRVSGTEFAFALNVNDLKEGARLAERALKLIRRGFVADGHVVNLTGSAGLTLAEKGEHPGSPLSRANVAMCRSRAKGGDRLTIFDRRMGAELEAGRDLETVLRAAVEHERFELYYQPIFTAKDHALTGFEALLRMPNGEGGFVSPARFIPLAEQLGLIHRIGRLAINKACEEAKTWPEGYKVAVNLSPVQFDARNIVEVVRQALAKSELPPEKLELEITEGVLLIDSLDAVQQLSQLRELGVKLALDDFGTGFSSLAYLWKLPVDKVKIDQSFLRAMESEGDGAAAIVRSIVVLGHSLGLVVTAEGVETSEQLDFLEEIGCDFLQGYYLGRPASAEAAASLARKDAEERGGQNPVQPRERGAAVS</sequence>
<reference evidence="6" key="1">
    <citation type="submission" date="2016-10" db="EMBL/GenBank/DDBJ databases">
        <authorList>
            <person name="Varghese N."/>
            <person name="Submissions S."/>
        </authorList>
    </citation>
    <scope>NUCLEOTIDE SEQUENCE [LARGE SCALE GENOMIC DNA]</scope>
    <source>
        <strain evidence="6">DSM 2698</strain>
    </source>
</reference>
<gene>
    <name evidence="5" type="ORF">SAMN03080610_01917</name>
</gene>
<dbReference type="Gene3D" id="3.20.20.450">
    <property type="entry name" value="EAL domain"/>
    <property type="match status" value="1"/>
</dbReference>
<keyword evidence="2" id="KW-1133">Transmembrane helix</keyword>
<dbReference type="InterPro" id="IPR029787">
    <property type="entry name" value="Nucleotide_cyclase"/>
</dbReference>
<dbReference type="CDD" id="cd01948">
    <property type="entry name" value="EAL"/>
    <property type="match status" value="1"/>
</dbReference>
<dbReference type="Gene3D" id="3.30.70.270">
    <property type="match status" value="1"/>
</dbReference>
<evidence type="ECO:0000313" key="6">
    <source>
        <dbReference type="Proteomes" id="UP000199347"/>
    </source>
</evidence>
<dbReference type="NCBIfam" id="TIGR00254">
    <property type="entry name" value="GGDEF"/>
    <property type="match status" value="1"/>
</dbReference>
<name>A0A1G5NF43_AFIMA</name>
<dbReference type="SUPFAM" id="SSF55073">
    <property type="entry name" value="Nucleotide cyclase"/>
    <property type="match status" value="1"/>
</dbReference>
<keyword evidence="6" id="KW-1185">Reference proteome</keyword>
<evidence type="ECO:0000256" key="1">
    <source>
        <dbReference type="SAM" id="MobiDB-lite"/>
    </source>
</evidence>
<feature type="domain" description="EAL" evidence="3">
    <location>
        <begin position="385"/>
        <end position="636"/>
    </location>
</feature>
<dbReference type="PROSITE" id="PS50887">
    <property type="entry name" value="GGDEF"/>
    <property type="match status" value="1"/>
</dbReference>
<organism evidence="5 6">
    <name type="scientific">Afifella marina DSM 2698</name>
    <dbReference type="NCBI Taxonomy" id="1120955"/>
    <lineage>
        <taxon>Bacteria</taxon>
        <taxon>Pseudomonadati</taxon>
        <taxon>Pseudomonadota</taxon>
        <taxon>Alphaproteobacteria</taxon>
        <taxon>Hyphomicrobiales</taxon>
        <taxon>Afifellaceae</taxon>
        <taxon>Afifella</taxon>
    </lineage>
</organism>
<feature type="transmembrane region" description="Helical" evidence="2">
    <location>
        <begin position="6"/>
        <end position="27"/>
    </location>
</feature>
<dbReference type="SUPFAM" id="SSF141868">
    <property type="entry name" value="EAL domain-like"/>
    <property type="match status" value="1"/>
</dbReference>
<keyword evidence="2" id="KW-0472">Membrane</keyword>
<protein>
    <submittedName>
        <fullName evidence="5">Diguanylate cyclase/phosphodiesterase</fullName>
    </submittedName>
</protein>
<evidence type="ECO:0000313" key="5">
    <source>
        <dbReference type="EMBL" id="SCZ35538.1"/>
    </source>
</evidence>
<dbReference type="RefSeq" id="WP_170130555.1">
    <property type="nucleotide sequence ID" value="NZ_FMVW01000003.1"/>
</dbReference>
<evidence type="ECO:0000259" key="4">
    <source>
        <dbReference type="PROSITE" id="PS50887"/>
    </source>
</evidence>
<dbReference type="InterPro" id="IPR035919">
    <property type="entry name" value="EAL_sf"/>
</dbReference>
<dbReference type="InterPro" id="IPR000160">
    <property type="entry name" value="GGDEF_dom"/>
</dbReference>
<dbReference type="InterPro" id="IPR052155">
    <property type="entry name" value="Biofilm_reg_signaling"/>
</dbReference>
<dbReference type="EMBL" id="FMVW01000003">
    <property type="protein sequence ID" value="SCZ35538.1"/>
    <property type="molecule type" value="Genomic_DNA"/>
</dbReference>
<dbReference type="PANTHER" id="PTHR44757:SF4">
    <property type="entry name" value="DIGUANYLATE CYCLASE DGCE-RELATED"/>
    <property type="match status" value="1"/>
</dbReference>
<dbReference type="SMART" id="SM00267">
    <property type="entry name" value="GGDEF"/>
    <property type="match status" value="1"/>
</dbReference>
<dbReference type="Proteomes" id="UP000199347">
    <property type="component" value="Unassembled WGS sequence"/>
</dbReference>
<dbReference type="InterPro" id="IPR001633">
    <property type="entry name" value="EAL_dom"/>
</dbReference>
<keyword evidence="2" id="KW-0812">Transmembrane</keyword>
<dbReference type="Pfam" id="PF00563">
    <property type="entry name" value="EAL"/>
    <property type="match status" value="1"/>
</dbReference>
<feature type="domain" description="GGDEF" evidence="4">
    <location>
        <begin position="245"/>
        <end position="376"/>
    </location>
</feature>